<dbReference type="Proteomes" id="UP000018291">
    <property type="component" value="Unassembled WGS sequence"/>
</dbReference>
<dbReference type="HOGENOM" id="CLU_2697763_0_0_11"/>
<gene>
    <name evidence="1" type="ORF">BN381_40046</name>
</gene>
<dbReference type="AlphaFoldDB" id="R4Z6D1"/>
<evidence type="ECO:0000313" key="2">
    <source>
        <dbReference type="Proteomes" id="UP000018291"/>
    </source>
</evidence>
<sequence length="73" mass="8153">MFPVLKRQATIRQDEAASTMTLNQLSDLTRSVLAETDDELFGVGPNLPLGSFRSVAPRIFSAPDLRTMLIWMD</sequence>
<name>R4Z6D1_9ACTN</name>
<dbReference type="STRING" id="1229780.BN381_40046"/>
<dbReference type="EMBL" id="CANL01000034">
    <property type="protein sequence ID" value="CCM64432.1"/>
    <property type="molecule type" value="Genomic_DNA"/>
</dbReference>
<organism evidence="1 2">
    <name type="scientific">Candidatus Neomicrothrix parvicella RN1</name>
    <dbReference type="NCBI Taxonomy" id="1229780"/>
    <lineage>
        <taxon>Bacteria</taxon>
        <taxon>Bacillati</taxon>
        <taxon>Actinomycetota</taxon>
        <taxon>Acidimicrobiia</taxon>
        <taxon>Acidimicrobiales</taxon>
        <taxon>Microthrixaceae</taxon>
        <taxon>Candidatus Neomicrothrix</taxon>
    </lineage>
</organism>
<accession>R4Z6D1</accession>
<reference evidence="1 2" key="1">
    <citation type="journal article" date="2013" name="ISME J.">
        <title>Metabolic model for the filamentous 'Candidatus Microthrix parvicella' based on genomic and metagenomic analyses.</title>
        <authorList>
            <person name="Jon McIlroy S."/>
            <person name="Kristiansen R."/>
            <person name="Albertsen M."/>
            <person name="Michael Karst S."/>
            <person name="Rossetti S."/>
            <person name="Lund Nielsen J."/>
            <person name="Tandoi V."/>
            <person name="James Seviour R."/>
            <person name="Nielsen P.H."/>
        </authorList>
    </citation>
    <scope>NUCLEOTIDE SEQUENCE [LARGE SCALE GENOMIC DNA]</scope>
    <source>
        <strain evidence="1 2">RN1</strain>
    </source>
</reference>
<protein>
    <submittedName>
        <fullName evidence="1">Uncharacterized protein</fullName>
    </submittedName>
</protein>
<keyword evidence="2" id="KW-1185">Reference proteome</keyword>
<evidence type="ECO:0000313" key="1">
    <source>
        <dbReference type="EMBL" id="CCM64432.1"/>
    </source>
</evidence>
<proteinExistence type="predicted"/>
<comment type="caution">
    <text evidence="1">The sequence shown here is derived from an EMBL/GenBank/DDBJ whole genome shotgun (WGS) entry which is preliminary data.</text>
</comment>